<dbReference type="Gene3D" id="3.60.10.10">
    <property type="entry name" value="Endonuclease/exonuclease/phosphatase"/>
    <property type="match status" value="1"/>
</dbReference>
<proteinExistence type="predicted"/>
<comment type="caution">
    <text evidence="1">The sequence shown here is derived from an EMBL/GenBank/DDBJ whole genome shotgun (WGS) entry which is preliminary data.</text>
</comment>
<evidence type="ECO:0000313" key="1">
    <source>
        <dbReference type="EMBL" id="KAJ6418480.1"/>
    </source>
</evidence>
<dbReference type="PANTHER" id="PTHR33710">
    <property type="entry name" value="BNAC02G09200D PROTEIN"/>
    <property type="match status" value="1"/>
</dbReference>
<dbReference type="SUPFAM" id="SSF56219">
    <property type="entry name" value="DNase I-like"/>
    <property type="match status" value="1"/>
</dbReference>
<reference evidence="1 2" key="1">
    <citation type="journal article" date="2023" name="Int. J. Mol. Sci.">
        <title>De Novo Assembly and Annotation of 11 Diverse Shrub Willow (Salix) Genomes Reveals Novel Gene Organization in Sex-Linked Regions.</title>
        <authorList>
            <person name="Hyden B."/>
            <person name="Feng K."/>
            <person name="Yates T.B."/>
            <person name="Jawdy S."/>
            <person name="Cereghino C."/>
            <person name="Smart L.B."/>
            <person name="Muchero W."/>
        </authorList>
    </citation>
    <scope>NUCLEOTIDE SEQUENCE [LARGE SCALE GENOMIC DNA]</scope>
    <source>
        <tissue evidence="1">Shoot tip</tissue>
    </source>
</reference>
<sequence length="367" mass="42648">MVNNLAAVQANILPPHWAAITNIHANPLCRIIVGWNTKKLTIRSIQATAQWITCEVSNHLMLSGLRLTFVYGSNNYVERTALWNYMQTASVDHASIPWAIMGDFNAVLRPIDRSGGSNSWLEHHEEFPECIKKSSLHQIPYSGIRLTWHNGQTGENTIMKKLDWAFGNYAFQVRWQAAKVYFLPRQESDHSAVILRLAVNLHQGTPSFKFLNQWTEHEDFMDIVRNVWQHRIVGNPLFQLTTKLTILKQHLRKKHRRSTSHISYKVHKAREAWKRAQHLLDAEAHNATLRDMERSTAKDYMKLCKEEEGFYKQRSRIQWLHLGDQNTKFFHRSLIHRRARNNISSLQDDASGVYTDRREIGAMHLGG</sequence>
<accession>A0AAD6P715</accession>
<dbReference type="InterPro" id="IPR036691">
    <property type="entry name" value="Endo/exonu/phosph_ase_sf"/>
</dbReference>
<gene>
    <name evidence="1" type="ORF">OIU84_001774</name>
</gene>
<evidence type="ECO:0000313" key="2">
    <source>
        <dbReference type="Proteomes" id="UP001162972"/>
    </source>
</evidence>
<keyword evidence="2" id="KW-1185">Reference proteome</keyword>
<dbReference type="AlphaFoldDB" id="A0AAD6P715"/>
<dbReference type="Proteomes" id="UP001162972">
    <property type="component" value="Chromosome 12"/>
</dbReference>
<organism evidence="1 2">
    <name type="scientific">Salix udensis</name>
    <dbReference type="NCBI Taxonomy" id="889485"/>
    <lineage>
        <taxon>Eukaryota</taxon>
        <taxon>Viridiplantae</taxon>
        <taxon>Streptophyta</taxon>
        <taxon>Embryophyta</taxon>
        <taxon>Tracheophyta</taxon>
        <taxon>Spermatophyta</taxon>
        <taxon>Magnoliopsida</taxon>
        <taxon>eudicotyledons</taxon>
        <taxon>Gunneridae</taxon>
        <taxon>Pentapetalae</taxon>
        <taxon>rosids</taxon>
        <taxon>fabids</taxon>
        <taxon>Malpighiales</taxon>
        <taxon>Salicaceae</taxon>
        <taxon>Saliceae</taxon>
        <taxon>Salix</taxon>
    </lineage>
</organism>
<dbReference type="PANTHER" id="PTHR33710:SF71">
    <property type="entry name" value="ENDONUCLEASE_EXONUCLEASE_PHOSPHATASE DOMAIN-CONTAINING PROTEIN"/>
    <property type="match status" value="1"/>
</dbReference>
<evidence type="ECO:0008006" key="3">
    <source>
        <dbReference type="Google" id="ProtNLM"/>
    </source>
</evidence>
<name>A0AAD6P715_9ROSI</name>
<dbReference type="EMBL" id="JAPFFJ010000010">
    <property type="protein sequence ID" value="KAJ6418480.1"/>
    <property type="molecule type" value="Genomic_DNA"/>
</dbReference>
<protein>
    <recommendedName>
        <fullName evidence="3">Endonuclease/exonuclease/phosphatase domain-containing protein</fullName>
    </recommendedName>
</protein>